<protein>
    <submittedName>
        <fullName evidence="4">Phosphopantetheine-binding protein</fullName>
    </submittedName>
</protein>
<dbReference type="InterPro" id="IPR029058">
    <property type="entry name" value="AB_hydrolase_fold"/>
</dbReference>
<dbReference type="RefSeq" id="WP_250920389.1">
    <property type="nucleotide sequence ID" value="NZ_JAMQAW010000019.1"/>
</dbReference>
<dbReference type="PROSITE" id="PS50075">
    <property type="entry name" value="CARRIER"/>
    <property type="match status" value="1"/>
</dbReference>
<comment type="caution">
    <text evidence="4">The sequence shown here is derived from an EMBL/GenBank/DDBJ whole genome shotgun (WGS) entry which is preliminary data.</text>
</comment>
<keyword evidence="2" id="KW-0597">Phosphoprotein</keyword>
<dbReference type="InterPro" id="IPR009081">
    <property type="entry name" value="PP-bd_ACP"/>
</dbReference>
<accession>A0ABT0UN43</accession>
<evidence type="ECO:0000259" key="3">
    <source>
        <dbReference type="PROSITE" id="PS50075"/>
    </source>
</evidence>
<feature type="domain" description="Carrier" evidence="3">
    <location>
        <begin position="1"/>
        <end position="54"/>
    </location>
</feature>
<organism evidence="4 5">
    <name type="scientific">Streptomyces albipurpureus</name>
    <dbReference type="NCBI Taxonomy" id="2897419"/>
    <lineage>
        <taxon>Bacteria</taxon>
        <taxon>Bacillati</taxon>
        <taxon>Actinomycetota</taxon>
        <taxon>Actinomycetes</taxon>
        <taxon>Kitasatosporales</taxon>
        <taxon>Streptomycetaceae</taxon>
        <taxon>Streptomyces</taxon>
    </lineage>
</organism>
<dbReference type="SUPFAM" id="SSF47336">
    <property type="entry name" value="ACP-like"/>
    <property type="match status" value="1"/>
</dbReference>
<keyword evidence="1" id="KW-0596">Phosphopantetheine</keyword>
<reference evidence="4" key="1">
    <citation type="submission" date="2022-06" db="EMBL/GenBank/DDBJ databases">
        <title>Genome public.</title>
        <authorList>
            <person name="Sun Q."/>
        </authorList>
    </citation>
    <scope>NUCLEOTIDE SEQUENCE</scope>
    <source>
        <strain evidence="4">CWNU-1</strain>
    </source>
</reference>
<sequence length="68" mass="7414">VGIDDGFFALGGHSLLATRLIGRVRVELGIEIPIRKIFDMPTVLALAAWSEESAVPVRPSLRKVTVEE</sequence>
<evidence type="ECO:0000313" key="4">
    <source>
        <dbReference type="EMBL" id="MCM2390043.1"/>
    </source>
</evidence>
<evidence type="ECO:0000256" key="2">
    <source>
        <dbReference type="ARBA" id="ARBA00022553"/>
    </source>
</evidence>
<dbReference type="InterPro" id="IPR036736">
    <property type="entry name" value="ACP-like_sf"/>
</dbReference>
<dbReference type="Proteomes" id="UP001431429">
    <property type="component" value="Unassembled WGS sequence"/>
</dbReference>
<evidence type="ECO:0000256" key="1">
    <source>
        <dbReference type="ARBA" id="ARBA00022450"/>
    </source>
</evidence>
<gene>
    <name evidence="4" type="ORF">NBG84_17390</name>
</gene>
<dbReference type="Pfam" id="PF00550">
    <property type="entry name" value="PP-binding"/>
    <property type="match status" value="1"/>
</dbReference>
<keyword evidence="5" id="KW-1185">Reference proteome</keyword>
<dbReference type="PANTHER" id="PTHR44845">
    <property type="entry name" value="CARRIER DOMAIN-CONTAINING PROTEIN"/>
    <property type="match status" value="1"/>
</dbReference>
<dbReference type="InterPro" id="IPR006162">
    <property type="entry name" value="Ppantetheine_attach_site"/>
</dbReference>
<dbReference type="Gene3D" id="3.40.50.1820">
    <property type="entry name" value="alpha/beta hydrolase"/>
    <property type="match status" value="1"/>
</dbReference>
<dbReference type="PROSITE" id="PS00012">
    <property type="entry name" value="PHOSPHOPANTETHEINE"/>
    <property type="match status" value="1"/>
</dbReference>
<dbReference type="EMBL" id="JAMQAW010000019">
    <property type="protein sequence ID" value="MCM2390043.1"/>
    <property type="molecule type" value="Genomic_DNA"/>
</dbReference>
<dbReference type="PANTHER" id="PTHR44845:SF6">
    <property type="entry name" value="BETA-ALANINE-ACTIVATING ENZYME"/>
    <property type="match status" value="1"/>
</dbReference>
<proteinExistence type="predicted"/>
<name>A0ABT0UN43_9ACTN</name>
<evidence type="ECO:0000313" key="5">
    <source>
        <dbReference type="Proteomes" id="UP001431429"/>
    </source>
</evidence>
<feature type="non-terminal residue" evidence="4">
    <location>
        <position position="1"/>
    </location>
</feature>